<dbReference type="Proteomes" id="UP000295565">
    <property type="component" value="Unassembled WGS sequence"/>
</dbReference>
<evidence type="ECO:0000256" key="1">
    <source>
        <dbReference type="ARBA" id="ARBA00008950"/>
    </source>
</evidence>
<dbReference type="OrthoDB" id="9813918at2"/>
<feature type="domain" description="Calcineurin-like phosphoesterase" evidence="2">
    <location>
        <begin position="1"/>
        <end position="193"/>
    </location>
</feature>
<protein>
    <submittedName>
        <fullName evidence="3">Icc-related predicted phosphoesterase</fullName>
    </submittedName>
</protein>
<accession>A0A4R1K2Z9</accession>
<proteinExistence type="inferred from homology"/>
<gene>
    <name evidence="3" type="ORF">EV690_1778</name>
</gene>
<dbReference type="EMBL" id="SMGD01000012">
    <property type="protein sequence ID" value="TCK58073.1"/>
    <property type="molecule type" value="Genomic_DNA"/>
</dbReference>
<dbReference type="PIRSF" id="PIRSF000883">
    <property type="entry name" value="Pesterase_MJ0912"/>
    <property type="match status" value="1"/>
</dbReference>
<evidence type="ECO:0000313" key="3">
    <source>
        <dbReference type="EMBL" id="TCK58073.1"/>
    </source>
</evidence>
<dbReference type="AlphaFoldDB" id="A0A4R1K2Z9"/>
<dbReference type="InterPro" id="IPR029052">
    <property type="entry name" value="Metallo-depent_PP-like"/>
</dbReference>
<sequence>MAIAALYDIHANLTALKAVLEEIKKYPVKLIVIGGDVIAGPQPLETLELLKHLTTPTHFIRGNAESELLRYCNGEHANGLSAKADEVTKWVAKQLKPDHLQFISRWLPYVELNDATWGDILFCHASKRSDIEIVTRLTSAEKLNTIFQDVHIPTIVCGHTHMQFDKTVAAKRIINAGSVGMPFAKPGAQWLLLSEQVNLMHTDYNIHQAAAHIQQTTYPQREAFIKENILTTPSEEQALEVLSALEQKQIANQMQP</sequence>
<dbReference type="GO" id="GO:0016791">
    <property type="term" value="F:phosphatase activity"/>
    <property type="evidence" value="ECO:0007669"/>
    <property type="project" value="TreeGrafter"/>
</dbReference>
<evidence type="ECO:0000313" key="4">
    <source>
        <dbReference type="Proteomes" id="UP000295565"/>
    </source>
</evidence>
<dbReference type="InterPro" id="IPR011152">
    <property type="entry name" value="Pesterase_MJ0912"/>
</dbReference>
<reference evidence="3 4" key="1">
    <citation type="submission" date="2019-03" db="EMBL/GenBank/DDBJ databases">
        <title>Genomic Encyclopedia of Type Strains, Phase IV (KMG-IV): sequencing the most valuable type-strain genomes for metagenomic binning, comparative biology and taxonomic classification.</title>
        <authorList>
            <person name="Goeker M."/>
        </authorList>
    </citation>
    <scope>NUCLEOTIDE SEQUENCE [LARGE SCALE GENOMIC DNA]</scope>
    <source>
        <strain evidence="3 4">DSM 18577</strain>
    </source>
</reference>
<keyword evidence="4" id="KW-1185">Reference proteome</keyword>
<dbReference type="InterPro" id="IPR050126">
    <property type="entry name" value="Ap4A_hydrolase"/>
</dbReference>
<name>A0A4R1K2Z9_9GAMM</name>
<dbReference type="CDD" id="cd00838">
    <property type="entry name" value="MPP_superfamily"/>
    <property type="match status" value="1"/>
</dbReference>
<evidence type="ECO:0000259" key="2">
    <source>
        <dbReference type="Pfam" id="PF12850"/>
    </source>
</evidence>
<dbReference type="PANTHER" id="PTHR42850">
    <property type="entry name" value="METALLOPHOSPHOESTERASE"/>
    <property type="match status" value="1"/>
</dbReference>
<dbReference type="Pfam" id="PF12850">
    <property type="entry name" value="Metallophos_2"/>
    <property type="match status" value="1"/>
</dbReference>
<comment type="similarity">
    <text evidence="1">Belongs to the metallophosphoesterase superfamily. YfcE family.</text>
</comment>
<dbReference type="SUPFAM" id="SSF56300">
    <property type="entry name" value="Metallo-dependent phosphatases"/>
    <property type="match status" value="1"/>
</dbReference>
<dbReference type="GO" id="GO:0005737">
    <property type="term" value="C:cytoplasm"/>
    <property type="evidence" value="ECO:0007669"/>
    <property type="project" value="TreeGrafter"/>
</dbReference>
<organism evidence="3 4">
    <name type="scientific">Celerinatantimonas diazotrophica</name>
    <dbReference type="NCBI Taxonomy" id="412034"/>
    <lineage>
        <taxon>Bacteria</taxon>
        <taxon>Pseudomonadati</taxon>
        <taxon>Pseudomonadota</taxon>
        <taxon>Gammaproteobacteria</taxon>
        <taxon>Celerinatantimonadaceae</taxon>
        <taxon>Celerinatantimonas</taxon>
    </lineage>
</organism>
<dbReference type="InterPro" id="IPR024654">
    <property type="entry name" value="Calcineurin-like_PHP_lpxH"/>
</dbReference>
<dbReference type="PANTHER" id="PTHR42850:SF2">
    <property type="entry name" value="BLL5683 PROTEIN"/>
    <property type="match status" value="1"/>
</dbReference>
<dbReference type="RefSeq" id="WP_131912585.1">
    <property type="nucleotide sequence ID" value="NZ_OU594967.1"/>
</dbReference>
<comment type="caution">
    <text evidence="3">The sequence shown here is derived from an EMBL/GenBank/DDBJ whole genome shotgun (WGS) entry which is preliminary data.</text>
</comment>
<dbReference type="Gene3D" id="3.60.21.10">
    <property type="match status" value="1"/>
</dbReference>